<geneLocation type="mitochondrion" evidence="2"/>
<dbReference type="PANTHER" id="PTHR36181:SF2">
    <property type="entry name" value="INTRON-ENCODED ENDONUCLEASE AI3-RELATED"/>
    <property type="match status" value="1"/>
</dbReference>
<organism evidence="2">
    <name type="scientific">Ophiognomonia clavigignenti-juglandacearum</name>
    <dbReference type="NCBI Taxonomy" id="218668"/>
    <lineage>
        <taxon>Eukaryota</taxon>
        <taxon>Fungi</taxon>
        <taxon>Dikarya</taxon>
        <taxon>Ascomycota</taxon>
        <taxon>Pezizomycotina</taxon>
        <taxon>Sordariomycetes</taxon>
        <taxon>Sordariomycetidae</taxon>
        <taxon>Diaporthales</taxon>
        <taxon>Gnomoniaceae</taxon>
        <taxon>Ophiognomonia</taxon>
    </lineage>
</organism>
<accession>A0A291LJ60</accession>
<dbReference type="AlphaFoldDB" id="A0A291LJ60"/>
<reference evidence="2" key="1">
    <citation type="submission" date="2017-02" db="EMBL/GenBank/DDBJ databases">
        <title>Fungal Comparative Genomics of Melanconis species and Ophiognomonia clavigignenti-juglandacearum at Different Phylogenetic Distances.</title>
        <authorList>
            <person name="Demers J.E."/>
            <person name="Castlebury L.A."/>
        </authorList>
    </citation>
    <scope>NUCLEOTIDE SEQUENCE</scope>
    <source>
        <strain evidence="2">ATCC36624</strain>
    </source>
</reference>
<name>A0A291LJ60_9PEZI</name>
<dbReference type="GO" id="GO:0005739">
    <property type="term" value="C:mitochondrion"/>
    <property type="evidence" value="ECO:0007669"/>
    <property type="project" value="UniProtKB-ARBA"/>
</dbReference>
<feature type="domain" description="Homing endonuclease LAGLIDADG" evidence="1">
    <location>
        <begin position="54"/>
        <end position="150"/>
    </location>
</feature>
<gene>
    <name evidence="2" type="primary">orf448</name>
</gene>
<dbReference type="Gene3D" id="3.10.28.10">
    <property type="entry name" value="Homing endonucleases"/>
    <property type="match status" value="2"/>
</dbReference>
<dbReference type="Pfam" id="PF00961">
    <property type="entry name" value="LAGLIDADG_1"/>
    <property type="match status" value="2"/>
</dbReference>
<dbReference type="InterPro" id="IPR004860">
    <property type="entry name" value="LAGLIDADG_dom"/>
</dbReference>
<evidence type="ECO:0000259" key="1">
    <source>
        <dbReference type="Pfam" id="PF00961"/>
    </source>
</evidence>
<keyword evidence="2" id="KW-0378">Hydrolase</keyword>
<dbReference type="PANTHER" id="PTHR36181">
    <property type="entry name" value="INTRON-ENCODED ENDONUCLEASE AI3-RELATED"/>
    <property type="match status" value="1"/>
</dbReference>
<keyword evidence="2" id="KW-0255">Endonuclease</keyword>
<keyword evidence="2" id="KW-0540">Nuclease</keyword>
<dbReference type="GO" id="GO:0004519">
    <property type="term" value="F:endonuclease activity"/>
    <property type="evidence" value="ECO:0007669"/>
    <property type="project" value="UniProtKB-KW"/>
</dbReference>
<protein>
    <submittedName>
        <fullName evidence="2">LAGLIDADG endonuclease</fullName>
    </submittedName>
</protein>
<dbReference type="InterPro" id="IPR051289">
    <property type="entry name" value="LAGLIDADG_Endonuclease"/>
</dbReference>
<dbReference type="SUPFAM" id="SSF55608">
    <property type="entry name" value="Homing endonucleases"/>
    <property type="match status" value="2"/>
</dbReference>
<feature type="domain" description="Homing endonuclease LAGLIDADG" evidence="1">
    <location>
        <begin position="198"/>
        <end position="310"/>
    </location>
</feature>
<keyword evidence="2" id="KW-0496">Mitochondrion</keyword>
<evidence type="ECO:0000313" key="2">
    <source>
        <dbReference type="EMBL" id="ATI20543.1"/>
    </source>
</evidence>
<dbReference type="EMBL" id="KY575058">
    <property type="protein sequence ID" value="ATI20543.1"/>
    <property type="molecule type" value="Genomic_DNA"/>
</dbReference>
<sequence>MFMIFTNFLRISSSPALVSRLFPFSCRYLHKCAVSDQSVAYWKNNLYGFYQWFVGFSEAEACFKIKAKKRMGKLHSFYFEFEIHLHIDDIELLRIIRDILGVGIVYAREKSNSCSYIVGNEEGLRFLIDIFDRYTFNGIKLLDYIDFRYAFLLYFDRNGTLTNELIAKILHVKVGMNKGRVNFSMPSDHVVNITEYWLLGLIEGEGSFSLARSKLRPNFQLLFTEAQKFLLEEIRNYLISNLGFDKFSLWKLNNSSLIGICVMKSKGKAKPTVSLEIRSVHLLRNYILPFLNSMHFISKKRHDFRDFILICNALYSGKHLHDNEIKDLILKVALTMNDYRLSTNKAYSKVTLSSEELTTLKNLAYSSPSALRESMEGLVSSLNNNVVYHIVSPTNELIVGSLKETSEIVNVNSNTLSKLFKASGSNSVEVNNNSITIVKVFSEHTSSQ</sequence>
<dbReference type="InterPro" id="IPR027434">
    <property type="entry name" value="Homing_endonucl"/>
</dbReference>
<proteinExistence type="predicted"/>